<dbReference type="EMBL" id="CM031821">
    <property type="protein sequence ID" value="KAG6632518.1"/>
    <property type="molecule type" value="Genomic_DNA"/>
</dbReference>
<sequence length="36" mass="4230">MQRFQKRIWIPSVKPPLLSCYLKLWLVVATTSQKGL</sequence>
<accession>A0A8T1NR75</accession>
<name>A0A8T1NR75_CARIL</name>
<evidence type="ECO:0000313" key="2">
    <source>
        <dbReference type="Proteomes" id="UP000811609"/>
    </source>
</evidence>
<reference evidence="1" key="1">
    <citation type="submission" date="2020-12" db="EMBL/GenBank/DDBJ databases">
        <title>WGS assembly of Carya illinoinensis cv. Pawnee.</title>
        <authorList>
            <person name="Platts A."/>
            <person name="Shu S."/>
            <person name="Wright S."/>
            <person name="Barry K."/>
            <person name="Edger P."/>
            <person name="Pires J.C."/>
            <person name="Schmutz J."/>
        </authorList>
    </citation>
    <scope>NUCLEOTIDE SEQUENCE</scope>
    <source>
        <tissue evidence="1">Leaf</tissue>
    </source>
</reference>
<keyword evidence="2" id="KW-1185">Reference proteome</keyword>
<evidence type="ECO:0000313" key="1">
    <source>
        <dbReference type="EMBL" id="KAG6632518.1"/>
    </source>
</evidence>
<protein>
    <submittedName>
        <fullName evidence="1">Uncharacterized protein</fullName>
    </submittedName>
</protein>
<dbReference type="AlphaFoldDB" id="A0A8T1NR75"/>
<dbReference type="Proteomes" id="UP000811609">
    <property type="component" value="Chromosome 13"/>
</dbReference>
<proteinExistence type="predicted"/>
<gene>
    <name evidence="1" type="ORF">CIPAW_13G164600</name>
</gene>
<comment type="caution">
    <text evidence="1">The sequence shown here is derived from an EMBL/GenBank/DDBJ whole genome shotgun (WGS) entry which is preliminary data.</text>
</comment>
<organism evidence="1 2">
    <name type="scientific">Carya illinoinensis</name>
    <name type="common">Pecan</name>
    <dbReference type="NCBI Taxonomy" id="32201"/>
    <lineage>
        <taxon>Eukaryota</taxon>
        <taxon>Viridiplantae</taxon>
        <taxon>Streptophyta</taxon>
        <taxon>Embryophyta</taxon>
        <taxon>Tracheophyta</taxon>
        <taxon>Spermatophyta</taxon>
        <taxon>Magnoliopsida</taxon>
        <taxon>eudicotyledons</taxon>
        <taxon>Gunneridae</taxon>
        <taxon>Pentapetalae</taxon>
        <taxon>rosids</taxon>
        <taxon>fabids</taxon>
        <taxon>Fagales</taxon>
        <taxon>Juglandaceae</taxon>
        <taxon>Carya</taxon>
    </lineage>
</organism>